<dbReference type="PANTHER" id="PTHR34404:SF2">
    <property type="entry name" value="CONSERVED SERINE RICH PROTEIN"/>
    <property type="match status" value="1"/>
</dbReference>
<proteinExistence type="predicted"/>
<evidence type="ECO:0000256" key="1">
    <source>
        <dbReference type="SAM" id="MobiDB-lite"/>
    </source>
</evidence>
<evidence type="ECO:0000313" key="4">
    <source>
        <dbReference type="Proteomes" id="UP000253606"/>
    </source>
</evidence>
<dbReference type="RefSeq" id="WP_114206776.1">
    <property type="nucleotide sequence ID" value="NZ_CP030840.1"/>
</dbReference>
<evidence type="ECO:0000259" key="2">
    <source>
        <dbReference type="SMART" id="SM00834"/>
    </source>
</evidence>
<evidence type="ECO:0000313" key="3">
    <source>
        <dbReference type="EMBL" id="AXC11324.1"/>
    </source>
</evidence>
<dbReference type="KEGG" id="abas:ACPOL_1988"/>
<organism evidence="3 4">
    <name type="scientific">Acidisarcina polymorpha</name>
    <dbReference type="NCBI Taxonomy" id="2211140"/>
    <lineage>
        <taxon>Bacteria</taxon>
        <taxon>Pseudomonadati</taxon>
        <taxon>Acidobacteriota</taxon>
        <taxon>Terriglobia</taxon>
        <taxon>Terriglobales</taxon>
        <taxon>Acidobacteriaceae</taxon>
        <taxon>Acidisarcina</taxon>
    </lineage>
</organism>
<feature type="compositionally biased region" description="Low complexity" evidence="1">
    <location>
        <begin position="91"/>
        <end position="123"/>
    </location>
</feature>
<reference evidence="3 4" key="1">
    <citation type="journal article" date="2018" name="Front. Microbiol.">
        <title>Hydrolytic Capabilities as a Key to Environmental Success: Chitinolytic and Cellulolytic Acidobacteria From Acidic Sub-arctic Soils and Boreal Peatlands.</title>
        <authorList>
            <person name="Belova S.E."/>
            <person name="Ravin N.V."/>
            <person name="Pankratov T.A."/>
            <person name="Rakitin A.L."/>
            <person name="Ivanova A.A."/>
            <person name="Beletsky A.V."/>
            <person name="Mardanov A.V."/>
            <person name="Sinninghe Damste J.S."/>
            <person name="Dedysh S.N."/>
        </authorList>
    </citation>
    <scope>NUCLEOTIDE SEQUENCE [LARGE SCALE GENOMIC DNA]</scope>
    <source>
        <strain evidence="3 4">SBC82</strain>
    </source>
</reference>
<feature type="region of interest" description="Disordered" evidence="1">
    <location>
        <begin position="49"/>
        <end position="123"/>
    </location>
</feature>
<accession>A0A2Z5FXT0</accession>
<dbReference type="NCBIfam" id="TIGR02605">
    <property type="entry name" value="CxxC_CxxC_SSSS"/>
    <property type="match status" value="1"/>
</dbReference>
<dbReference type="Pfam" id="PF09723">
    <property type="entry name" value="Zn_ribbon_8"/>
    <property type="match status" value="1"/>
</dbReference>
<feature type="compositionally biased region" description="Polar residues" evidence="1">
    <location>
        <begin position="52"/>
        <end position="62"/>
    </location>
</feature>
<keyword evidence="4" id="KW-1185">Reference proteome</keyword>
<feature type="domain" description="Putative regulatory protein FmdB zinc ribbon" evidence="2">
    <location>
        <begin position="1"/>
        <end position="41"/>
    </location>
</feature>
<dbReference type="Proteomes" id="UP000253606">
    <property type="component" value="Chromosome"/>
</dbReference>
<dbReference type="AlphaFoldDB" id="A0A2Z5FXT0"/>
<dbReference type="PANTHER" id="PTHR34404">
    <property type="entry name" value="REGULATORY PROTEIN, FMDB FAMILY"/>
    <property type="match status" value="1"/>
</dbReference>
<sequence length="123" mass="12529">MPLYEYRCTACGHRFEKIQSFSAPDEKECPVCKGAVERLISAPAVQFKGSGFYSTDYPSKSSAAPKADGGGKSESSSEGSSKSEGSKDSSSKSAGDGSKSSSDSSSSTPSTSAAASTSSPSKE</sequence>
<dbReference type="OrthoDB" id="9813321at2"/>
<gene>
    <name evidence="3" type="ORF">ACPOL_1988</name>
</gene>
<protein>
    <recommendedName>
        <fullName evidence="2">Putative regulatory protein FmdB zinc ribbon domain-containing protein</fullName>
    </recommendedName>
</protein>
<dbReference type="SMART" id="SM00834">
    <property type="entry name" value="CxxC_CXXC_SSSS"/>
    <property type="match status" value="1"/>
</dbReference>
<name>A0A2Z5FXT0_9BACT</name>
<dbReference type="EMBL" id="CP030840">
    <property type="protein sequence ID" value="AXC11324.1"/>
    <property type="molecule type" value="Genomic_DNA"/>
</dbReference>
<dbReference type="InterPro" id="IPR013429">
    <property type="entry name" value="Regulatory_FmdB_Zinc_ribbon"/>
</dbReference>
<feature type="compositionally biased region" description="Low complexity" evidence="1">
    <location>
        <begin position="73"/>
        <end position="83"/>
    </location>
</feature>